<keyword evidence="4" id="KW-1133">Transmembrane helix</keyword>
<evidence type="ECO:0000313" key="8">
    <source>
        <dbReference type="Proteomes" id="UP000004728"/>
    </source>
</evidence>
<name>F1Z7P6_9SPHN</name>
<feature type="compositionally biased region" description="Basic and acidic residues" evidence="6">
    <location>
        <begin position="88"/>
        <end position="101"/>
    </location>
</feature>
<evidence type="ECO:0000313" key="7">
    <source>
        <dbReference type="EMBL" id="EGD59368.1"/>
    </source>
</evidence>
<dbReference type="Proteomes" id="UP000004728">
    <property type="component" value="Unassembled WGS sequence"/>
</dbReference>
<dbReference type="HOGENOM" id="CLU_184544_0_0_5"/>
<evidence type="ECO:0008006" key="9">
    <source>
        <dbReference type="Google" id="ProtNLM"/>
    </source>
</evidence>
<proteinExistence type="predicted"/>
<dbReference type="Pfam" id="PF04347">
    <property type="entry name" value="FliO"/>
    <property type="match status" value="1"/>
</dbReference>
<evidence type="ECO:0000256" key="1">
    <source>
        <dbReference type="ARBA" id="ARBA00004236"/>
    </source>
</evidence>
<evidence type="ECO:0000256" key="6">
    <source>
        <dbReference type="SAM" id="MobiDB-lite"/>
    </source>
</evidence>
<evidence type="ECO:0000256" key="4">
    <source>
        <dbReference type="ARBA" id="ARBA00022989"/>
    </source>
</evidence>
<sequence>MLWYIAKLIVLLPLIGVLVWASLRFAKRLENRFATSEGPSSVKIVETRMLSPTLRLAVIAFHDREILVSASKQGLVRLAEAPARSTPPRKDTAHEDKTHGE</sequence>
<comment type="caution">
    <text evidence="7">The sequence shown here is derived from an EMBL/GenBank/DDBJ whole genome shotgun (WGS) entry which is preliminary data.</text>
</comment>
<keyword evidence="5" id="KW-0472">Membrane</keyword>
<organism evidence="7 8">
    <name type="scientific">Novosphingobium nitrogenifigens DSM 19370</name>
    <dbReference type="NCBI Taxonomy" id="983920"/>
    <lineage>
        <taxon>Bacteria</taxon>
        <taxon>Pseudomonadati</taxon>
        <taxon>Pseudomonadota</taxon>
        <taxon>Alphaproteobacteria</taxon>
        <taxon>Sphingomonadales</taxon>
        <taxon>Sphingomonadaceae</taxon>
        <taxon>Novosphingobium</taxon>
    </lineage>
</organism>
<accession>F1Z7P6</accession>
<dbReference type="AlphaFoldDB" id="F1Z7P6"/>
<dbReference type="RefSeq" id="WP_008067798.1">
    <property type="nucleotide sequence ID" value="NZ_AQWK01000013.1"/>
</dbReference>
<keyword evidence="2" id="KW-1003">Cell membrane</keyword>
<keyword evidence="3" id="KW-0812">Transmembrane</keyword>
<comment type="subcellular location">
    <subcellularLocation>
        <location evidence="1">Cell membrane</location>
    </subcellularLocation>
</comment>
<dbReference type="GO" id="GO:0044781">
    <property type="term" value="P:bacterial-type flagellum organization"/>
    <property type="evidence" value="ECO:0007669"/>
    <property type="project" value="InterPro"/>
</dbReference>
<gene>
    <name evidence="7" type="ORF">Y88_1592</name>
</gene>
<dbReference type="OrthoDB" id="7409867at2"/>
<reference evidence="7 8" key="1">
    <citation type="journal article" date="2012" name="J. Bacteriol.">
        <title>Draft Genome Sequence of Novosphingobium nitrogenifigens Y88T.</title>
        <authorList>
            <person name="Strabala T.J."/>
            <person name="Macdonald L."/>
            <person name="Liu V."/>
            <person name="Smit A.M."/>
        </authorList>
    </citation>
    <scope>NUCLEOTIDE SEQUENCE [LARGE SCALE GENOMIC DNA]</scope>
    <source>
        <strain evidence="7 8">DSM 19370</strain>
    </source>
</reference>
<dbReference type="STRING" id="983920.Y88_1592"/>
<evidence type="ECO:0000256" key="5">
    <source>
        <dbReference type="ARBA" id="ARBA00023136"/>
    </source>
</evidence>
<dbReference type="EMBL" id="AEWJ01000034">
    <property type="protein sequence ID" value="EGD59368.1"/>
    <property type="molecule type" value="Genomic_DNA"/>
</dbReference>
<dbReference type="GO" id="GO:0016020">
    <property type="term" value="C:membrane"/>
    <property type="evidence" value="ECO:0007669"/>
    <property type="project" value="InterPro"/>
</dbReference>
<protein>
    <recommendedName>
        <fullName evidence="9">Flagellar biogenesis protein</fullName>
    </recommendedName>
</protein>
<dbReference type="InterPro" id="IPR022781">
    <property type="entry name" value="Flagellar_biosynth_FliO"/>
</dbReference>
<dbReference type="InParanoid" id="F1Z7P6"/>
<keyword evidence="8" id="KW-1185">Reference proteome</keyword>
<evidence type="ECO:0000256" key="2">
    <source>
        <dbReference type="ARBA" id="ARBA00022475"/>
    </source>
</evidence>
<evidence type="ECO:0000256" key="3">
    <source>
        <dbReference type="ARBA" id="ARBA00022692"/>
    </source>
</evidence>
<feature type="region of interest" description="Disordered" evidence="6">
    <location>
        <begin position="79"/>
        <end position="101"/>
    </location>
</feature>